<dbReference type="Gene3D" id="3.90.190.20">
    <property type="entry name" value="Mur ligase, C-terminal domain"/>
    <property type="match status" value="1"/>
</dbReference>
<feature type="domain" description="Mur ligase C-terminal" evidence="11">
    <location>
        <begin position="314"/>
        <end position="426"/>
    </location>
</feature>
<keyword evidence="9 10" id="KW-0133">Cell shape</keyword>
<dbReference type="InterPro" id="IPR036565">
    <property type="entry name" value="Mur-like_cat_sf"/>
</dbReference>
<keyword evidence="9 10" id="KW-0573">Peptidoglycan synthesis</keyword>
<dbReference type="InterPro" id="IPR018109">
    <property type="entry name" value="Folylpolyglutamate_synth_CS"/>
</dbReference>
<dbReference type="Pfam" id="PF08245">
    <property type="entry name" value="Mur_ligase_M"/>
    <property type="match status" value="1"/>
</dbReference>
<gene>
    <name evidence="9 13" type="primary">murD</name>
    <name evidence="13" type="ORF">HY768_05040</name>
</gene>
<keyword evidence="8 9" id="KW-0131">Cell cycle</keyword>
<dbReference type="GO" id="GO:0005737">
    <property type="term" value="C:cytoplasm"/>
    <property type="evidence" value="ECO:0007669"/>
    <property type="project" value="UniProtKB-SubCell"/>
</dbReference>
<dbReference type="Gene3D" id="3.40.50.720">
    <property type="entry name" value="NAD(P)-binding Rossmann-like Domain"/>
    <property type="match status" value="1"/>
</dbReference>
<comment type="pathway">
    <text evidence="2 9 10">Cell wall biogenesis; peptidoglycan biosynthesis.</text>
</comment>
<dbReference type="GO" id="GO:0051301">
    <property type="term" value="P:cell division"/>
    <property type="evidence" value="ECO:0007669"/>
    <property type="project" value="UniProtKB-KW"/>
</dbReference>
<dbReference type="GO" id="GO:0071555">
    <property type="term" value="P:cell wall organization"/>
    <property type="evidence" value="ECO:0007669"/>
    <property type="project" value="UniProtKB-KW"/>
</dbReference>
<keyword evidence="7 9" id="KW-0067">ATP-binding</keyword>
<dbReference type="GO" id="GO:0009252">
    <property type="term" value="P:peptidoglycan biosynthetic process"/>
    <property type="evidence" value="ECO:0007669"/>
    <property type="project" value="UniProtKB-UniRule"/>
</dbReference>
<dbReference type="SUPFAM" id="SSF53244">
    <property type="entry name" value="MurD-like peptide ligases, peptide-binding domain"/>
    <property type="match status" value="1"/>
</dbReference>
<comment type="similarity">
    <text evidence="9">Belongs to the MurCDEF family.</text>
</comment>
<dbReference type="AlphaFoldDB" id="A0A933MJD8"/>
<evidence type="ECO:0000313" key="14">
    <source>
        <dbReference type="Proteomes" id="UP000736328"/>
    </source>
</evidence>
<dbReference type="PANTHER" id="PTHR43692:SF1">
    <property type="entry name" value="UDP-N-ACETYLMURAMOYLALANINE--D-GLUTAMATE LIGASE"/>
    <property type="match status" value="1"/>
</dbReference>
<evidence type="ECO:0000256" key="10">
    <source>
        <dbReference type="RuleBase" id="RU003664"/>
    </source>
</evidence>
<dbReference type="PROSITE" id="PS01011">
    <property type="entry name" value="FOLYLPOLYGLU_SYNT_1"/>
    <property type="match status" value="1"/>
</dbReference>
<evidence type="ECO:0000259" key="12">
    <source>
        <dbReference type="Pfam" id="PF08245"/>
    </source>
</evidence>
<evidence type="ECO:0000256" key="7">
    <source>
        <dbReference type="ARBA" id="ARBA00022840"/>
    </source>
</evidence>
<dbReference type="NCBIfam" id="TIGR01087">
    <property type="entry name" value="murD"/>
    <property type="match status" value="1"/>
</dbReference>
<keyword evidence="4 9" id="KW-0436">Ligase</keyword>
<dbReference type="SUPFAM" id="SSF53623">
    <property type="entry name" value="MurD-like peptide ligases, catalytic domain"/>
    <property type="match status" value="1"/>
</dbReference>
<dbReference type="PANTHER" id="PTHR43692">
    <property type="entry name" value="UDP-N-ACETYLMURAMOYLALANINE--D-GLUTAMATE LIGASE"/>
    <property type="match status" value="1"/>
</dbReference>
<comment type="function">
    <text evidence="9 10">Cell wall formation. Catalyzes the addition of glutamate to the nucleotide precursor UDP-N-acetylmuramoyl-L-alanine (UMA).</text>
</comment>
<keyword evidence="3 9" id="KW-0963">Cytoplasm</keyword>
<dbReference type="HAMAP" id="MF_00639">
    <property type="entry name" value="MurD"/>
    <property type="match status" value="1"/>
</dbReference>
<accession>A0A933MJD8</accession>
<protein>
    <recommendedName>
        <fullName evidence="9 10">UDP-N-acetylmuramoylalanine--D-glutamate ligase</fullName>
        <ecNumber evidence="9 10">6.3.2.9</ecNumber>
    </recommendedName>
    <alternativeName>
        <fullName evidence="9">D-glutamic acid-adding enzyme</fullName>
    </alternativeName>
    <alternativeName>
        <fullName evidence="9">UDP-N-acetylmuramoyl-L-alanyl-D-glutamate synthetase</fullName>
    </alternativeName>
</protein>
<dbReference type="InterPro" id="IPR013221">
    <property type="entry name" value="Mur_ligase_cen"/>
</dbReference>
<dbReference type="EC" id="6.3.2.9" evidence="9 10"/>
<reference evidence="13" key="1">
    <citation type="submission" date="2020-07" db="EMBL/GenBank/DDBJ databases">
        <title>Huge and variable diversity of episymbiotic CPR bacteria and DPANN archaea in groundwater ecosystems.</title>
        <authorList>
            <person name="He C.Y."/>
            <person name="Keren R."/>
            <person name="Whittaker M."/>
            <person name="Farag I.F."/>
            <person name="Doudna J."/>
            <person name="Cate J.H.D."/>
            <person name="Banfield J.F."/>
        </authorList>
    </citation>
    <scope>NUCLEOTIDE SEQUENCE</scope>
    <source>
        <strain evidence="13">NC_groundwater_1520_Pr4_B-0.1um_53_5</strain>
    </source>
</reference>
<dbReference type="GO" id="GO:0008764">
    <property type="term" value="F:UDP-N-acetylmuramoylalanine-D-glutamate ligase activity"/>
    <property type="evidence" value="ECO:0007669"/>
    <property type="project" value="UniProtKB-UniRule"/>
</dbReference>
<dbReference type="Proteomes" id="UP000736328">
    <property type="component" value="Unassembled WGS sequence"/>
</dbReference>
<sequence length="457" mass="49062">MKLEFKDKTAAVIGAGRSGIAAARLLKKSGVEVLLSEVKSLNSQTEAELKAASIKFETGGHSDQVLSTDLVVVSPGVRWELPVLAEARKKNIPVIGEMELAYQLTPARIIGITGTNGKSTTTSMLGRILQTAGMDCYIGGNLAPGRPVCELVMDAGPQSFIVAEISTFQLESIVDFKPYIGIITNITPDHLDRHPDFETYAKLKARLLENQSSFDHAVLNADDQQVLKYSSGARAHKIFFSGQRPVKQGTYSDGETIHWIQGQEPIPIMRIAQLLVPGQHNVENVLAAAAAAMILGISPDIIRQGLETFKGVPHRLEEVGIVGGVRYINNSMGTNAAAGVSSLRAFREPMVVIAGGKEKNVDLSDFLKEIAQKAVAAVLIGESKDRIERELSGLGMKNIHKAGSMKEAVSQAAALARPGQLVMLAPGAASFDMFADFEDRGNQFKQAVAGLNKNELP</sequence>
<feature type="binding site" evidence="9">
    <location>
        <begin position="114"/>
        <end position="120"/>
    </location>
    <ligand>
        <name>ATP</name>
        <dbReference type="ChEBI" id="CHEBI:30616"/>
    </ligand>
</feature>
<dbReference type="Pfam" id="PF02875">
    <property type="entry name" value="Mur_ligase_C"/>
    <property type="match status" value="1"/>
</dbReference>
<keyword evidence="9 10" id="KW-0961">Cell wall biogenesis/degradation</keyword>
<evidence type="ECO:0000256" key="2">
    <source>
        <dbReference type="ARBA" id="ARBA00004752"/>
    </source>
</evidence>
<evidence type="ECO:0000256" key="5">
    <source>
        <dbReference type="ARBA" id="ARBA00022618"/>
    </source>
</evidence>
<dbReference type="EMBL" id="JACQXR010000061">
    <property type="protein sequence ID" value="MBI4726574.1"/>
    <property type="molecule type" value="Genomic_DNA"/>
</dbReference>
<dbReference type="GO" id="GO:0008360">
    <property type="term" value="P:regulation of cell shape"/>
    <property type="evidence" value="ECO:0007669"/>
    <property type="project" value="UniProtKB-KW"/>
</dbReference>
<evidence type="ECO:0000256" key="4">
    <source>
        <dbReference type="ARBA" id="ARBA00022598"/>
    </source>
</evidence>
<evidence type="ECO:0000256" key="9">
    <source>
        <dbReference type="HAMAP-Rule" id="MF_00639"/>
    </source>
</evidence>
<evidence type="ECO:0000256" key="1">
    <source>
        <dbReference type="ARBA" id="ARBA00004496"/>
    </source>
</evidence>
<dbReference type="SUPFAM" id="SSF51984">
    <property type="entry name" value="MurCD N-terminal domain"/>
    <property type="match status" value="1"/>
</dbReference>
<keyword evidence="6 9" id="KW-0547">Nucleotide-binding</keyword>
<dbReference type="InterPro" id="IPR005762">
    <property type="entry name" value="MurD"/>
</dbReference>
<dbReference type="Pfam" id="PF21799">
    <property type="entry name" value="MurD-like_N"/>
    <property type="match status" value="1"/>
</dbReference>
<dbReference type="GO" id="GO:0005524">
    <property type="term" value="F:ATP binding"/>
    <property type="evidence" value="ECO:0007669"/>
    <property type="project" value="UniProtKB-UniRule"/>
</dbReference>
<evidence type="ECO:0000259" key="11">
    <source>
        <dbReference type="Pfam" id="PF02875"/>
    </source>
</evidence>
<name>A0A933MJD8_UNCT6</name>
<dbReference type="InterPro" id="IPR036615">
    <property type="entry name" value="Mur_ligase_C_dom_sf"/>
</dbReference>
<dbReference type="Gene3D" id="3.40.1190.10">
    <property type="entry name" value="Mur-like, catalytic domain"/>
    <property type="match status" value="1"/>
</dbReference>
<evidence type="ECO:0000256" key="6">
    <source>
        <dbReference type="ARBA" id="ARBA00022741"/>
    </source>
</evidence>
<dbReference type="GO" id="GO:0004326">
    <property type="term" value="F:tetrahydrofolylpolyglutamate synthase activity"/>
    <property type="evidence" value="ECO:0007669"/>
    <property type="project" value="InterPro"/>
</dbReference>
<keyword evidence="5 9" id="KW-0132">Cell division</keyword>
<evidence type="ECO:0000313" key="13">
    <source>
        <dbReference type="EMBL" id="MBI4726574.1"/>
    </source>
</evidence>
<dbReference type="InterPro" id="IPR004101">
    <property type="entry name" value="Mur_ligase_C"/>
</dbReference>
<comment type="caution">
    <text evidence="13">The sequence shown here is derived from an EMBL/GenBank/DDBJ whole genome shotgun (WGS) entry which is preliminary data.</text>
</comment>
<organism evidence="13 14">
    <name type="scientific">candidate division TA06 bacterium</name>
    <dbReference type="NCBI Taxonomy" id="2250710"/>
    <lineage>
        <taxon>Bacteria</taxon>
        <taxon>Bacteria division TA06</taxon>
    </lineage>
</organism>
<evidence type="ECO:0000256" key="3">
    <source>
        <dbReference type="ARBA" id="ARBA00022490"/>
    </source>
</evidence>
<comment type="subcellular location">
    <subcellularLocation>
        <location evidence="1 9 10">Cytoplasm</location>
    </subcellularLocation>
</comment>
<proteinExistence type="inferred from homology"/>
<feature type="domain" description="Mur ligase central" evidence="12">
    <location>
        <begin position="112"/>
        <end position="292"/>
    </location>
</feature>
<comment type="catalytic activity">
    <reaction evidence="9 10">
        <text>UDP-N-acetyl-alpha-D-muramoyl-L-alanine + D-glutamate + ATP = UDP-N-acetyl-alpha-D-muramoyl-L-alanyl-D-glutamate + ADP + phosphate + H(+)</text>
        <dbReference type="Rhea" id="RHEA:16429"/>
        <dbReference type="ChEBI" id="CHEBI:15378"/>
        <dbReference type="ChEBI" id="CHEBI:29986"/>
        <dbReference type="ChEBI" id="CHEBI:30616"/>
        <dbReference type="ChEBI" id="CHEBI:43474"/>
        <dbReference type="ChEBI" id="CHEBI:83898"/>
        <dbReference type="ChEBI" id="CHEBI:83900"/>
        <dbReference type="ChEBI" id="CHEBI:456216"/>
        <dbReference type="EC" id="6.3.2.9"/>
    </reaction>
</comment>
<evidence type="ECO:0000256" key="8">
    <source>
        <dbReference type="ARBA" id="ARBA00023306"/>
    </source>
</evidence>